<feature type="region of interest" description="Disordered" evidence="1">
    <location>
        <begin position="1"/>
        <end position="33"/>
    </location>
</feature>
<feature type="compositionally biased region" description="Basic and acidic residues" evidence="1">
    <location>
        <begin position="1"/>
        <end position="23"/>
    </location>
</feature>
<gene>
    <name evidence="2" type="ORF">BUALT_Bualt15G0129900</name>
</gene>
<comment type="caution">
    <text evidence="2">The sequence shown here is derived from an EMBL/GenBank/DDBJ whole genome shotgun (WGS) entry which is preliminary data.</text>
</comment>
<reference evidence="2" key="1">
    <citation type="submission" date="2019-10" db="EMBL/GenBank/DDBJ databases">
        <authorList>
            <person name="Zhang R."/>
            <person name="Pan Y."/>
            <person name="Wang J."/>
            <person name="Ma R."/>
            <person name="Yu S."/>
        </authorList>
    </citation>
    <scope>NUCLEOTIDE SEQUENCE</scope>
    <source>
        <strain evidence="2">LA-IB0</strain>
        <tissue evidence="2">Leaf</tissue>
    </source>
</reference>
<organism evidence="2 3">
    <name type="scientific">Buddleja alternifolia</name>
    <dbReference type="NCBI Taxonomy" id="168488"/>
    <lineage>
        <taxon>Eukaryota</taxon>
        <taxon>Viridiplantae</taxon>
        <taxon>Streptophyta</taxon>
        <taxon>Embryophyta</taxon>
        <taxon>Tracheophyta</taxon>
        <taxon>Spermatophyta</taxon>
        <taxon>Magnoliopsida</taxon>
        <taxon>eudicotyledons</taxon>
        <taxon>Gunneridae</taxon>
        <taxon>Pentapetalae</taxon>
        <taxon>asterids</taxon>
        <taxon>lamiids</taxon>
        <taxon>Lamiales</taxon>
        <taxon>Scrophulariaceae</taxon>
        <taxon>Buddlejeae</taxon>
        <taxon>Buddleja</taxon>
    </lineage>
</organism>
<evidence type="ECO:0000256" key="1">
    <source>
        <dbReference type="SAM" id="MobiDB-lite"/>
    </source>
</evidence>
<name>A0AAV6WK14_9LAMI</name>
<protein>
    <submittedName>
        <fullName evidence="2">Uncharacterized protein</fullName>
    </submittedName>
</protein>
<dbReference type="AlphaFoldDB" id="A0AAV6WK14"/>
<proteinExistence type="predicted"/>
<accession>A0AAV6WK14</accession>
<keyword evidence="3" id="KW-1185">Reference proteome</keyword>
<evidence type="ECO:0000313" key="3">
    <source>
        <dbReference type="Proteomes" id="UP000826271"/>
    </source>
</evidence>
<sequence length="171" mass="18869">MDEAVRMKEAEISKANKEKKDAGPTDNHQLHHPHHDALVITTTKVDDDISSVFIDSGSSMDVIFCAVLQYMDLGDVKMELVDTTPFGFTAMDLHGDRPSGNPGDEDKEVIAIKGKREEMHVQAKANPVEELITVELVTGDPSKVARVGSQLKLELEPCLTQLLREDVDIFS</sequence>
<dbReference type="EMBL" id="WHWC01000015">
    <property type="protein sequence ID" value="KAG8369230.1"/>
    <property type="molecule type" value="Genomic_DNA"/>
</dbReference>
<evidence type="ECO:0000313" key="2">
    <source>
        <dbReference type="EMBL" id="KAG8369230.1"/>
    </source>
</evidence>
<dbReference type="Proteomes" id="UP000826271">
    <property type="component" value="Unassembled WGS sequence"/>
</dbReference>